<reference evidence="4 5" key="1">
    <citation type="submission" date="2024-09" db="EMBL/GenBank/DDBJ databases">
        <authorList>
            <person name="Lee S.D."/>
        </authorList>
    </citation>
    <scope>NUCLEOTIDE SEQUENCE [LARGE SCALE GENOMIC DNA]</scope>
    <source>
        <strain evidence="4 5">N1-3</strain>
    </source>
</reference>
<proteinExistence type="predicted"/>
<dbReference type="InterPro" id="IPR003399">
    <property type="entry name" value="Mce/MlaD"/>
</dbReference>
<dbReference type="Proteomes" id="UP001592530">
    <property type="component" value="Unassembled WGS sequence"/>
</dbReference>
<evidence type="ECO:0000259" key="2">
    <source>
        <dbReference type="Pfam" id="PF02470"/>
    </source>
</evidence>
<dbReference type="PANTHER" id="PTHR33371:SF4">
    <property type="entry name" value="INTERMEMBRANE PHOSPHOLIPID TRANSPORT SYSTEM BINDING PROTEIN MLAD"/>
    <property type="match status" value="1"/>
</dbReference>
<dbReference type="Pfam" id="PF11887">
    <property type="entry name" value="Mce4_CUP1"/>
    <property type="match status" value="1"/>
</dbReference>
<evidence type="ECO:0000313" key="5">
    <source>
        <dbReference type="Proteomes" id="UP001592530"/>
    </source>
</evidence>
<dbReference type="Pfam" id="PF02470">
    <property type="entry name" value="MlaD"/>
    <property type="match status" value="1"/>
</dbReference>
<dbReference type="RefSeq" id="WP_380559576.1">
    <property type="nucleotide sequence ID" value="NZ_JBHEZY010000025.1"/>
</dbReference>
<dbReference type="InterPro" id="IPR005693">
    <property type="entry name" value="Mce"/>
</dbReference>
<name>A0ABV6XCU1_9ACTN</name>
<evidence type="ECO:0000313" key="4">
    <source>
        <dbReference type="EMBL" id="MFC1436110.1"/>
    </source>
</evidence>
<feature type="domain" description="Mammalian cell entry C-terminal" evidence="3">
    <location>
        <begin position="116"/>
        <end position="294"/>
    </location>
</feature>
<evidence type="ECO:0000259" key="3">
    <source>
        <dbReference type="Pfam" id="PF11887"/>
    </source>
</evidence>
<organism evidence="4 5">
    <name type="scientific">Streptacidiphilus alkalitolerans</name>
    <dbReference type="NCBI Taxonomy" id="3342712"/>
    <lineage>
        <taxon>Bacteria</taxon>
        <taxon>Bacillati</taxon>
        <taxon>Actinomycetota</taxon>
        <taxon>Actinomycetes</taxon>
        <taxon>Kitasatosporales</taxon>
        <taxon>Streptomycetaceae</taxon>
        <taxon>Streptacidiphilus</taxon>
    </lineage>
</organism>
<gene>
    <name evidence="4" type="ORF">ACEZDB_36295</name>
</gene>
<comment type="caution">
    <text evidence="4">The sequence shown here is derived from an EMBL/GenBank/DDBJ whole genome shotgun (WGS) entry which is preliminary data.</text>
</comment>
<protein>
    <submittedName>
        <fullName evidence="4">MCE family protein</fullName>
    </submittedName>
</protein>
<dbReference type="InterPro" id="IPR052336">
    <property type="entry name" value="MlaD_Phospholipid_Transporter"/>
</dbReference>
<dbReference type="InterPro" id="IPR024516">
    <property type="entry name" value="Mce_C"/>
</dbReference>
<sequence length="363" mass="37816">MARFEVTRWRVIVAVFAVLALVVAVLAVRTVDGLGVTRVNADFDRTVGVYAGSDVRILGVRVGSVQSVRPEGNQVVVTLRLDDGVKVPADARAVVVAPSLVADRYVQLTPAYTGGPRLADHATIPAGRTATPVELDQLYQSITRLSDALGPNGANAQGALSSLLDTGAQTLSGNGQQIATTIQEFGKATKTLDGTSPDLFATLTNLQTFTAMLKQNDTQVRRATTQLSNVTGFLAADRQDLGQALNQLATALDQVKTFIQDNRSRLKTAVDQLTPITQSLVQARASLAEALDTTPLALDNLVNAYDPAHRTLDTRVNLNEISAAAASGALNRSVGNGAAESAGGGLALPLPTVDTPSGAGAGQ</sequence>
<feature type="region of interest" description="Disordered" evidence="1">
    <location>
        <begin position="341"/>
        <end position="363"/>
    </location>
</feature>
<dbReference type="NCBIfam" id="TIGR00996">
    <property type="entry name" value="Mtu_fam_mce"/>
    <property type="match status" value="1"/>
</dbReference>
<dbReference type="EMBL" id="JBHEZY010000025">
    <property type="protein sequence ID" value="MFC1436110.1"/>
    <property type="molecule type" value="Genomic_DNA"/>
</dbReference>
<evidence type="ECO:0000256" key="1">
    <source>
        <dbReference type="SAM" id="MobiDB-lite"/>
    </source>
</evidence>
<feature type="domain" description="Mce/MlaD" evidence="2">
    <location>
        <begin position="38"/>
        <end position="110"/>
    </location>
</feature>
<dbReference type="PANTHER" id="PTHR33371">
    <property type="entry name" value="INTERMEMBRANE PHOSPHOLIPID TRANSPORT SYSTEM BINDING PROTEIN MLAD-RELATED"/>
    <property type="match status" value="1"/>
</dbReference>
<accession>A0ABV6XCU1</accession>